<name>A0ACC2NQ19_9HYME</name>
<dbReference type="Proteomes" id="UP001239111">
    <property type="component" value="Chromosome 3"/>
</dbReference>
<keyword evidence="2" id="KW-1185">Reference proteome</keyword>
<evidence type="ECO:0000313" key="1">
    <source>
        <dbReference type="EMBL" id="KAJ8673236.1"/>
    </source>
</evidence>
<proteinExistence type="predicted"/>
<accession>A0ACC2NQ19</accession>
<organism evidence="1 2">
    <name type="scientific">Eretmocerus hayati</name>
    <dbReference type="NCBI Taxonomy" id="131215"/>
    <lineage>
        <taxon>Eukaryota</taxon>
        <taxon>Metazoa</taxon>
        <taxon>Ecdysozoa</taxon>
        <taxon>Arthropoda</taxon>
        <taxon>Hexapoda</taxon>
        <taxon>Insecta</taxon>
        <taxon>Pterygota</taxon>
        <taxon>Neoptera</taxon>
        <taxon>Endopterygota</taxon>
        <taxon>Hymenoptera</taxon>
        <taxon>Apocrita</taxon>
        <taxon>Proctotrupomorpha</taxon>
        <taxon>Chalcidoidea</taxon>
        <taxon>Aphelinidae</taxon>
        <taxon>Aphelininae</taxon>
        <taxon>Eretmocerus</taxon>
    </lineage>
</organism>
<dbReference type="EMBL" id="CM056743">
    <property type="protein sequence ID" value="KAJ8673236.1"/>
    <property type="molecule type" value="Genomic_DNA"/>
</dbReference>
<protein>
    <submittedName>
        <fullName evidence="1">Uncharacterized protein</fullName>
    </submittedName>
</protein>
<evidence type="ECO:0000313" key="2">
    <source>
        <dbReference type="Proteomes" id="UP001239111"/>
    </source>
</evidence>
<comment type="caution">
    <text evidence="1">The sequence shown here is derived from an EMBL/GenBank/DDBJ whole genome shotgun (WGS) entry which is preliminary data.</text>
</comment>
<sequence length="115" mass="13022">MRVKVPSPIPQFNPSIDEQSLEDTHAIKIAAKQGEPLTHAQVSILAQMICEINRPGGTSDFEFFDKEDIVQTRKTVASESFIKDLQEVPTYNPSCFEDLSEIDLESMRDFFLISE</sequence>
<gene>
    <name evidence="1" type="ORF">QAD02_004498</name>
</gene>
<reference evidence="1" key="1">
    <citation type="submission" date="2023-04" db="EMBL/GenBank/DDBJ databases">
        <title>A chromosome-level genome assembly of the parasitoid wasp Eretmocerus hayati.</title>
        <authorList>
            <person name="Zhong Y."/>
            <person name="Liu S."/>
            <person name="Liu Y."/>
        </authorList>
    </citation>
    <scope>NUCLEOTIDE SEQUENCE</scope>
    <source>
        <strain evidence="1">ZJU_SS_LIU_2023</strain>
    </source>
</reference>